<evidence type="ECO:0000256" key="2">
    <source>
        <dbReference type="SAM" id="MobiDB-lite"/>
    </source>
</evidence>
<dbReference type="Gene3D" id="3.10.10.10">
    <property type="entry name" value="HIV Type 1 Reverse Transcriptase, subunit A, domain 1"/>
    <property type="match status" value="1"/>
</dbReference>
<feature type="region of interest" description="Disordered" evidence="2">
    <location>
        <begin position="316"/>
        <end position="340"/>
    </location>
</feature>
<evidence type="ECO:0000259" key="3">
    <source>
        <dbReference type="PROSITE" id="PS50158"/>
    </source>
</evidence>
<dbReference type="Gene3D" id="3.30.70.270">
    <property type="match status" value="1"/>
</dbReference>
<name>A0ABM1ZSG9_AEDAL</name>
<dbReference type="Pfam" id="PF03564">
    <property type="entry name" value="DUF1759"/>
    <property type="match status" value="1"/>
</dbReference>
<dbReference type="InterPro" id="IPR005312">
    <property type="entry name" value="DUF1759"/>
</dbReference>
<dbReference type="InterPro" id="IPR043128">
    <property type="entry name" value="Rev_trsase/Diguanyl_cyclase"/>
</dbReference>
<protein>
    <recommendedName>
        <fullName evidence="3">CCHC-type domain-containing protein</fullName>
    </recommendedName>
</protein>
<proteinExistence type="predicted"/>
<evidence type="ECO:0000313" key="4">
    <source>
        <dbReference type="EnsemblMetazoa" id="AALFPA23_021243.P31386"/>
    </source>
</evidence>
<organism evidence="4 5">
    <name type="scientific">Aedes albopictus</name>
    <name type="common">Asian tiger mosquito</name>
    <name type="synonym">Stegomyia albopicta</name>
    <dbReference type="NCBI Taxonomy" id="7160"/>
    <lineage>
        <taxon>Eukaryota</taxon>
        <taxon>Metazoa</taxon>
        <taxon>Ecdysozoa</taxon>
        <taxon>Arthropoda</taxon>
        <taxon>Hexapoda</taxon>
        <taxon>Insecta</taxon>
        <taxon>Pterygota</taxon>
        <taxon>Neoptera</taxon>
        <taxon>Endopterygota</taxon>
        <taxon>Diptera</taxon>
        <taxon>Nematocera</taxon>
        <taxon>Culicoidea</taxon>
        <taxon>Culicidae</taxon>
        <taxon>Culicinae</taxon>
        <taxon>Aedini</taxon>
        <taxon>Aedes</taxon>
        <taxon>Stegomyia</taxon>
    </lineage>
</organism>
<sequence length="1226" mass="139960">MTKRTPLKQQNNPSNEEDMELGTLIHLRGMAQGNITRIKNVILQSDVDDLTVNQVKVYIRKVESSYAEYHTHHQQLIARLPADKRQEQDEKFIQFETLHEQVSTVLDTCLETLAANAVPQQPNNQQPIVIQPSLPRVIPTFDGRYENWEKFKVMFKDVVDGSNEHARIKLYHLEKALVGDAAGLIDAKTISDGNYDRAWQLLEERFEDKRRMIDLHIGGILGVKKLSKESYTDLRALVETFENHIENLKFLGEQFTGVSERFIIYIVAHALDDDTKKLWEATVKRRELPTYSQTIAFLKERVSVLERCQTSDDFDRQRQQRPAVAKSIKPPQRSNAATAVENPEPKCEFCNENHLSFKCSKFNESTVKQRMDLVREKNVCFNCLRKGHRVTDCLSERSCTKCGRRHHTLLHSVDGPVDSKVSNIIDGNSSQSEAARATPVPTPRASRMVHEQSSNAANPERPQEPVSQALLFTALVNVLDRDNRPYQCRALLDCGSQVSFITQSLAHALNVEVEQVNLPITGIGSVRSTIKQRCTVSVQSRCNDFAFDLHCLVSPRITGELPSMEIHSSSWNFPRFKLADPLFYKPHEIDMLIGMDWFLDLLKPGFVRLTDDCPRLQDSQLGWLIGGRFIDLPFSGVGLRSNPVVEDPVGKLVQKFWEIEGVSADFVTNTEEEEYERLFQETYRRQSNGRYMVQLPLKDSVIQLPDSRTQALRRFYALESKLQRQPNLKEQYDSLMDEYELLGHCKEVFEADDDPNMQKWYLPHHAVVNPSKTTTKCRVVFDASSKVAGTSLNDVLMVGAAVQSDLMSIELRFRMHRYVMSADVSKMFRQIDVDSRHSPLQRIFWRKSPTDRLRTLELTTVTYGTASAPFLATRTMLQLARDERDNYPLAAEIVEKNVYVDDGLFGSNSFEEACEMQRQVIALFKSGGMHLHKWSSNDPRLLESIPSGDQDSLVVVGDCEANEIIKTLGLMWNPKTDEFVFLTQPPPNFETPTKRQVLSTIAKIFDPLGLISPVIIIAKILMQRLWISKLKWDERLDDQLCSEWQHFLTCLPCPEQIRIPRHIVSPHAICYELHGFSDASEMAYGACVYIRSLNSDDTAVVKLVASKSKIAPINPVSIPRKELLAALLLTKLVSKVVSALDTVTFTKIQLWSDSQVVLAWLQKPLNRLQVFVRNRVAEIVSHNEYIWSYVNTRENPADIVSRGQCAKELAQNDLWWNGPKFLKCQL</sequence>
<evidence type="ECO:0000256" key="1">
    <source>
        <dbReference type="PROSITE-ProRule" id="PRU00047"/>
    </source>
</evidence>
<reference evidence="5" key="1">
    <citation type="journal article" date="2015" name="Proc. Natl. Acad. Sci. U.S.A.">
        <title>Genome sequence of the Asian Tiger mosquito, Aedes albopictus, reveals insights into its biology, genetics, and evolution.</title>
        <authorList>
            <person name="Chen X.G."/>
            <person name="Jiang X."/>
            <person name="Gu J."/>
            <person name="Xu M."/>
            <person name="Wu Y."/>
            <person name="Deng Y."/>
            <person name="Zhang C."/>
            <person name="Bonizzoni M."/>
            <person name="Dermauw W."/>
            <person name="Vontas J."/>
            <person name="Armbruster P."/>
            <person name="Huang X."/>
            <person name="Yang Y."/>
            <person name="Zhang H."/>
            <person name="He W."/>
            <person name="Peng H."/>
            <person name="Liu Y."/>
            <person name="Wu K."/>
            <person name="Chen J."/>
            <person name="Lirakis M."/>
            <person name="Topalis P."/>
            <person name="Van Leeuwen T."/>
            <person name="Hall A.B."/>
            <person name="Jiang X."/>
            <person name="Thorpe C."/>
            <person name="Mueller R.L."/>
            <person name="Sun C."/>
            <person name="Waterhouse R.M."/>
            <person name="Yan G."/>
            <person name="Tu Z.J."/>
            <person name="Fang X."/>
            <person name="James A.A."/>
        </authorList>
    </citation>
    <scope>NUCLEOTIDE SEQUENCE [LARGE SCALE GENOMIC DNA]</scope>
    <source>
        <strain evidence="5">Foshan</strain>
    </source>
</reference>
<feature type="compositionally biased region" description="Low complexity" evidence="2">
    <location>
        <begin position="434"/>
        <end position="445"/>
    </location>
</feature>
<dbReference type="InterPro" id="IPR021109">
    <property type="entry name" value="Peptidase_aspartic_dom_sf"/>
</dbReference>
<dbReference type="CDD" id="cd01644">
    <property type="entry name" value="RT_pepA17"/>
    <property type="match status" value="1"/>
</dbReference>
<accession>A0ABM1ZSG9</accession>
<dbReference type="Pfam" id="PF05380">
    <property type="entry name" value="Peptidase_A17"/>
    <property type="match status" value="1"/>
</dbReference>
<dbReference type="InterPro" id="IPR008042">
    <property type="entry name" value="Retrotrans_Pao"/>
</dbReference>
<feature type="compositionally biased region" description="Polar residues" evidence="2">
    <location>
        <begin position="421"/>
        <end position="433"/>
    </location>
</feature>
<feature type="region of interest" description="Disordered" evidence="2">
    <location>
        <begin position="421"/>
        <end position="463"/>
    </location>
</feature>
<dbReference type="EnsemblMetazoa" id="AALFPA23_021243.R31386">
    <property type="protein sequence ID" value="AALFPA23_021243.P31386"/>
    <property type="gene ID" value="AALFPA23_021243"/>
</dbReference>
<dbReference type="Proteomes" id="UP000069940">
    <property type="component" value="Unassembled WGS sequence"/>
</dbReference>
<keyword evidence="1" id="KW-0479">Metal-binding</keyword>
<dbReference type="PANTHER" id="PTHR47331">
    <property type="entry name" value="PHD-TYPE DOMAIN-CONTAINING PROTEIN"/>
    <property type="match status" value="1"/>
</dbReference>
<keyword evidence="1" id="KW-0862">Zinc</keyword>
<feature type="domain" description="CCHC-type" evidence="3">
    <location>
        <begin position="380"/>
        <end position="393"/>
    </location>
</feature>
<keyword evidence="1" id="KW-0863">Zinc-finger</keyword>
<dbReference type="PANTHER" id="PTHR47331:SF5">
    <property type="entry name" value="RIBONUCLEASE H"/>
    <property type="match status" value="1"/>
</dbReference>
<dbReference type="GeneID" id="134288104"/>
<dbReference type="InterPro" id="IPR001878">
    <property type="entry name" value="Znf_CCHC"/>
</dbReference>
<dbReference type="Gene3D" id="2.40.70.10">
    <property type="entry name" value="Acid Proteases"/>
    <property type="match status" value="1"/>
</dbReference>
<reference evidence="4" key="2">
    <citation type="submission" date="2025-05" db="UniProtKB">
        <authorList>
            <consortium name="EnsemblMetazoa"/>
        </authorList>
    </citation>
    <scope>IDENTIFICATION</scope>
    <source>
        <strain evidence="4">Foshan</strain>
    </source>
</reference>
<dbReference type="InterPro" id="IPR043502">
    <property type="entry name" value="DNA/RNA_pol_sf"/>
</dbReference>
<dbReference type="SUPFAM" id="SSF56672">
    <property type="entry name" value="DNA/RNA polymerases"/>
    <property type="match status" value="1"/>
</dbReference>
<evidence type="ECO:0000313" key="5">
    <source>
        <dbReference type="Proteomes" id="UP000069940"/>
    </source>
</evidence>
<dbReference type="RefSeq" id="XP_062707819.1">
    <property type="nucleotide sequence ID" value="XM_062851835.1"/>
</dbReference>
<dbReference type="PROSITE" id="PS50158">
    <property type="entry name" value="ZF_CCHC"/>
    <property type="match status" value="1"/>
</dbReference>
<keyword evidence="5" id="KW-1185">Reference proteome</keyword>